<dbReference type="OrthoDB" id="4915747at2759"/>
<dbReference type="InterPro" id="IPR009003">
    <property type="entry name" value="Peptidase_S1_PA"/>
</dbReference>
<dbReference type="InterPro" id="IPR001314">
    <property type="entry name" value="Peptidase_S1A"/>
</dbReference>
<organism evidence="2 3">
    <name type="scientific">Smittium culicis</name>
    <dbReference type="NCBI Taxonomy" id="133412"/>
    <lineage>
        <taxon>Eukaryota</taxon>
        <taxon>Fungi</taxon>
        <taxon>Fungi incertae sedis</taxon>
        <taxon>Zoopagomycota</taxon>
        <taxon>Kickxellomycotina</taxon>
        <taxon>Harpellomycetes</taxon>
        <taxon>Harpellales</taxon>
        <taxon>Legeriomycetaceae</taxon>
        <taxon>Smittium</taxon>
    </lineage>
</organism>
<feature type="domain" description="Peptidase S1" evidence="1">
    <location>
        <begin position="1"/>
        <end position="237"/>
    </location>
</feature>
<evidence type="ECO:0000313" key="3">
    <source>
        <dbReference type="Proteomes" id="UP000187283"/>
    </source>
</evidence>
<dbReference type="SMART" id="SM00020">
    <property type="entry name" value="Tryp_SPc"/>
    <property type="match status" value="1"/>
</dbReference>
<proteinExistence type="predicted"/>
<comment type="caution">
    <text evidence="2">The sequence shown here is derived from an EMBL/GenBank/DDBJ whole genome shotgun (WGS) entry which is preliminary data.</text>
</comment>
<dbReference type="STRING" id="133412.A0A1R1X6G1"/>
<dbReference type="PROSITE" id="PS00134">
    <property type="entry name" value="TRYPSIN_HIS"/>
    <property type="match status" value="1"/>
</dbReference>
<dbReference type="SUPFAM" id="SSF50494">
    <property type="entry name" value="Trypsin-like serine proteases"/>
    <property type="match status" value="1"/>
</dbReference>
<gene>
    <name evidence="2" type="ORF">AYI70_g10462</name>
</gene>
<sequence length="252" mass="28598">MVSIHRLNEECQMLCGGVLLSSSVVLTAAHCILDTDTNELYKNNEIKVRVGSKYWLGFGGKEFSALKMHIHNYKDGDDYRNDIGIIHLDQNISDEFIKSKGIKFPKIYNRGISSKTKAMVLGWGETKYEYSSRTILAVNVNISFSEICKKYVYWSGNNKHTICANPENSRICPGDSGGPLVFGQIESNNKRAKNVIIGIASFNMFEQKKPPKCGADYMTDYYANAYYYLNWISEKSNINVEDLKYFKKAKAI</sequence>
<dbReference type="Gene3D" id="2.40.10.10">
    <property type="entry name" value="Trypsin-like serine proteases"/>
    <property type="match status" value="1"/>
</dbReference>
<dbReference type="InterPro" id="IPR001254">
    <property type="entry name" value="Trypsin_dom"/>
</dbReference>
<reference evidence="2 3" key="1">
    <citation type="submission" date="2017-01" db="EMBL/GenBank/DDBJ databases">
        <authorList>
            <person name="Mah S.A."/>
            <person name="Swanson W.J."/>
            <person name="Moy G.W."/>
            <person name="Vacquier V.D."/>
        </authorList>
    </citation>
    <scope>NUCLEOTIDE SEQUENCE [LARGE SCALE GENOMIC DNA]</scope>
    <source>
        <strain evidence="2 3">GSMNP</strain>
    </source>
</reference>
<dbReference type="PROSITE" id="PS50240">
    <property type="entry name" value="TRYPSIN_DOM"/>
    <property type="match status" value="1"/>
</dbReference>
<evidence type="ECO:0000259" key="1">
    <source>
        <dbReference type="PROSITE" id="PS50240"/>
    </source>
</evidence>
<accession>A0A1R1X6G1</accession>
<dbReference type="InterPro" id="IPR018114">
    <property type="entry name" value="TRYPSIN_HIS"/>
</dbReference>
<dbReference type="PANTHER" id="PTHR24260">
    <property type="match status" value="1"/>
</dbReference>
<protein>
    <submittedName>
        <fullName evidence="2">Trypsin epsilon</fullName>
    </submittedName>
</protein>
<dbReference type="InterPro" id="IPR051333">
    <property type="entry name" value="CLIP_Serine_Protease"/>
</dbReference>
<keyword evidence="3" id="KW-1185">Reference proteome</keyword>
<dbReference type="Proteomes" id="UP000187283">
    <property type="component" value="Unassembled WGS sequence"/>
</dbReference>
<dbReference type="AlphaFoldDB" id="A0A1R1X6G1"/>
<name>A0A1R1X6G1_9FUNG</name>
<dbReference type="InterPro" id="IPR043504">
    <property type="entry name" value="Peptidase_S1_PA_chymotrypsin"/>
</dbReference>
<evidence type="ECO:0000313" key="2">
    <source>
        <dbReference type="EMBL" id="OMJ10226.1"/>
    </source>
</evidence>
<dbReference type="PANTHER" id="PTHR24260:SF136">
    <property type="entry name" value="GH08193P-RELATED"/>
    <property type="match status" value="1"/>
</dbReference>
<dbReference type="EMBL" id="LSSN01005097">
    <property type="protein sequence ID" value="OMJ10226.1"/>
    <property type="molecule type" value="Genomic_DNA"/>
</dbReference>
<dbReference type="PRINTS" id="PR00722">
    <property type="entry name" value="CHYMOTRYPSIN"/>
</dbReference>
<dbReference type="Pfam" id="PF00089">
    <property type="entry name" value="Trypsin"/>
    <property type="match status" value="1"/>
</dbReference>
<dbReference type="GO" id="GO:0006508">
    <property type="term" value="P:proteolysis"/>
    <property type="evidence" value="ECO:0007669"/>
    <property type="project" value="InterPro"/>
</dbReference>
<dbReference type="GO" id="GO:0004252">
    <property type="term" value="F:serine-type endopeptidase activity"/>
    <property type="evidence" value="ECO:0007669"/>
    <property type="project" value="InterPro"/>
</dbReference>